<evidence type="ECO:0000256" key="7">
    <source>
        <dbReference type="ARBA" id="ARBA00023136"/>
    </source>
</evidence>
<organism evidence="13 14">
    <name type="scientific">Shewanella denitrificans (strain OS217 / ATCC BAA-1090 / DSM 15013)</name>
    <dbReference type="NCBI Taxonomy" id="318161"/>
    <lineage>
        <taxon>Bacteria</taxon>
        <taxon>Pseudomonadati</taxon>
        <taxon>Pseudomonadota</taxon>
        <taxon>Gammaproteobacteria</taxon>
        <taxon>Alteromonadales</taxon>
        <taxon>Shewanellaceae</taxon>
        <taxon>Shewanella</taxon>
    </lineage>
</organism>
<dbReference type="Gene3D" id="3.10.20.310">
    <property type="entry name" value="membrane protein fhac"/>
    <property type="match status" value="3"/>
</dbReference>
<evidence type="ECO:0000256" key="2">
    <source>
        <dbReference type="ARBA" id="ARBA00010248"/>
    </source>
</evidence>
<dbReference type="OrthoDB" id="9803054at2"/>
<proteinExistence type="inferred from homology"/>
<gene>
    <name evidence="13" type="ordered locus">Sden_1505</name>
</gene>
<comment type="subunit">
    <text evidence="10">Interacts with TamB to form the translocation and assembly module (TAM).</text>
</comment>
<dbReference type="HOGENOM" id="CLU_018618_1_0_6"/>
<sequence>MSPRLLLLCFWLILAPLVSFPAFGDNTWLSIKVTGVKGKLARNIRAHLGADPESDVQRRAYLFTAEDNITAALESLGRYHSSVELTVIESDSEPWQLQIAVTPGEPTLVQWVDIQFSGEMRSDDAFNLWLDSITLLPGDTLNHGRYLEIKSQLTTLALTRGYFDAEYTLAEIQVNRDLNSARISLHFDSGKRYQFDEVTFSGHSLDDDLLQTLVPFDADMPYASSQLSALHRNLLDSGYFSSIKVLPQIDKIHDNLVPIKVELTDRNSHSFEVGVGADIGNTSEKSVEPRVRFTWRTPQINHLGHSQETSLEWSPDRPKFLTTYSIPLTHVLNDKLNIRLGLLRDKYGVTQDYLPTEKTFANTGQLESSKQLFGLVRQQKLDNQWLWSYSLEAVHEEYNQLNQDFNPKIYLLGMGFSRSLRGDNSLDPKSGFRQIYHIEHADGSLGSSLSLTRLQSRFKWIDTLFDNHRFVARLDLAANLADTEDMANIPPSLRYFAGGDQSIRGYGYQELGPHIEYTNAEGGTSRQVVGGRYLAVASVEYQYYLTPTWRLASFIDGGNAFDTKQFDPVLAVGSGVHWISPIGPIKLDLGVGLKETDTVARSWRIHLTMGTEL</sequence>
<dbReference type="GO" id="GO:0009279">
    <property type="term" value="C:cell outer membrane"/>
    <property type="evidence" value="ECO:0007669"/>
    <property type="project" value="UniProtKB-SubCell"/>
</dbReference>
<dbReference type="Gene3D" id="2.40.160.50">
    <property type="entry name" value="membrane protein fhac: a member of the omp85/tpsb transporter family"/>
    <property type="match status" value="1"/>
</dbReference>
<dbReference type="InterPro" id="IPR035243">
    <property type="entry name" value="TamA_POTRA_Dom_1"/>
</dbReference>
<dbReference type="eggNOG" id="COG0729">
    <property type="taxonomic scope" value="Bacteria"/>
</dbReference>
<dbReference type="PANTHER" id="PTHR12815:SF47">
    <property type="entry name" value="TRANSLOCATION AND ASSEMBLY MODULE SUBUNIT TAMA"/>
    <property type="match status" value="1"/>
</dbReference>
<dbReference type="PANTHER" id="PTHR12815">
    <property type="entry name" value="SORTING AND ASSEMBLY MACHINERY SAMM50 PROTEIN FAMILY MEMBER"/>
    <property type="match status" value="1"/>
</dbReference>
<evidence type="ECO:0000259" key="11">
    <source>
        <dbReference type="Pfam" id="PF01103"/>
    </source>
</evidence>
<protein>
    <recommendedName>
        <fullName evidence="3">Translocation and assembly module subunit TamA</fullName>
    </recommendedName>
    <alternativeName>
        <fullName evidence="9">Autotransporter assembly factor TamA</fullName>
    </alternativeName>
</protein>
<accession>Q12P36</accession>
<evidence type="ECO:0000313" key="13">
    <source>
        <dbReference type="EMBL" id="ABE54790.1"/>
    </source>
</evidence>
<evidence type="ECO:0000313" key="14">
    <source>
        <dbReference type="Proteomes" id="UP000001982"/>
    </source>
</evidence>
<dbReference type="Pfam" id="PF01103">
    <property type="entry name" value="Omp85"/>
    <property type="match status" value="1"/>
</dbReference>
<feature type="domain" description="Bacterial surface antigen (D15)" evidence="11">
    <location>
        <begin position="362"/>
        <end position="612"/>
    </location>
</feature>
<evidence type="ECO:0000256" key="10">
    <source>
        <dbReference type="ARBA" id="ARBA00093548"/>
    </source>
</evidence>
<dbReference type="STRING" id="318161.Sden_1505"/>
<evidence type="ECO:0000256" key="1">
    <source>
        <dbReference type="ARBA" id="ARBA00004442"/>
    </source>
</evidence>
<reference evidence="13 14" key="1">
    <citation type="submission" date="2006-03" db="EMBL/GenBank/DDBJ databases">
        <title>Complete sequence of Shewanella denitrificans OS217.</title>
        <authorList>
            <consortium name="US DOE Joint Genome Institute"/>
            <person name="Copeland A."/>
            <person name="Lucas S."/>
            <person name="Lapidus A."/>
            <person name="Barry K."/>
            <person name="Detter J.C."/>
            <person name="Glavina del Rio T."/>
            <person name="Hammon N."/>
            <person name="Israni S."/>
            <person name="Dalin E."/>
            <person name="Tice H."/>
            <person name="Pitluck S."/>
            <person name="Brettin T."/>
            <person name="Bruce D."/>
            <person name="Han C."/>
            <person name="Tapia R."/>
            <person name="Gilna P."/>
            <person name="Kiss H."/>
            <person name="Schmutz J."/>
            <person name="Larimer F."/>
            <person name="Land M."/>
            <person name="Hauser L."/>
            <person name="Kyrpides N."/>
            <person name="Lykidis A."/>
            <person name="Richardson P."/>
        </authorList>
    </citation>
    <scope>NUCLEOTIDE SEQUENCE [LARGE SCALE GENOMIC DNA]</scope>
    <source>
        <strain evidence="14">OS217 / ATCC BAA-1090 / DSM 15013</strain>
    </source>
</reference>
<dbReference type="InterPro" id="IPR039910">
    <property type="entry name" value="D15-like"/>
</dbReference>
<name>Q12P36_SHEDO</name>
<keyword evidence="4" id="KW-1134">Transmembrane beta strand</keyword>
<evidence type="ECO:0000256" key="3">
    <source>
        <dbReference type="ARBA" id="ARBA00015419"/>
    </source>
</evidence>
<dbReference type="Pfam" id="PF17243">
    <property type="entry name" value="POTRA_TamA_1"/>
    <property type="match status" value="1"/>
</dbReference>
<keyword evidence="14" id="KW-1185">Reference proteome</keyword>
<dbReference type="InterPro" id="IPR000184">
    <property type="entry name" value="Bac_surfAg_D15"/>
</dbReference>
<evidence type="ECO:0000256" key="8">
    <source>
        <dbReference type="ARBA" id="ARBA00023237"/>
    </source>
</evidence>
<dbReference type="AlphaFoldDB" id="Q12P36"/>
<keyword evidence="6" id="KW-0732">Signal</keyword>
<keyword evidence="7" id="KW-0472">Membrane</keyword>
<evidence type="ECO:0000259" key="12">
    <source>
        <dbReference type="Pfam" id="PF17243"/>
    </source>
</evidence>
<feature type="domain" description="TamA POTRA" evidence="12">
    <location>
        <begin position="30"/>
        <end position="103"/>
    </location>
</feature>
<dbReference type="GO" id="GO:0009306">
    <property type="term" value="P:protein secretion"/>
    <property type="evidence" value="ECO:0007669"/>
    <property type="project" value="TreeGrafter"/>
</dbReference>
<comment type="similarity">
    <text evidence="2">Belongs to the TamA family.</text>
</comment>
<dbReference type="GO" id="GO:0097347">
    <property type="term" value="C:TAM protein secretion complex"/>
    <property type="evidence" value="ECO:0007669"/>
    <property type="project" value="TreeGrafter"/>
</dbReference>
<keyword evidence="5" id="KW-0812">Transmembrane</keyword>
<evidence type="ECO:0000256" key="6">
    <source>
        <dbReference type="ARBA" id="ARBA00022729"/>
    </source>
</evidence>
<comment type="subcellular location">
    <subcellularLocation>
        <location evidence="1">Cell outer membrane</location>
    </subcellularLocation>
</comment>
<evidence type="ECO:0000256" key="5">
    <source>
        <dbReference type="ARBA" id="ARBA00022692"/>
    </source>
</evidence>
<dbReference type="KEGG" id="sdn:Sden_1505"/>
<evidence type="ECO:0000256" key="4">
    <source>
        <dbReference type="ARBA" id="ARBA00022452"/>
    </source>
</evidence>
<dbReference type="EMBL" id="CP000302">
    <property type="protein sequence ID" value="ABE54790.1"/>
    <property type="molecule type" value="Genomic_DNA"/>
</dbReference>
<dbReference type="Proteomes" id="UP000001982">
    <property type="component" value="Chromosome"/>
</dbReference>
<dbReference type="RefSeq" id="WP_011495948.1">
    <property type="nucleotide sequence ID" value="NC_007954.1"/>
</dbReference>
<keyword evidence="8" id="KW-0998">Cell outer membrane</keyword>
<evidence type="ECO:0000256" key="9">
    <source>
        <dbReference type="ARBA" id="ARBA00033063"/>
    </source>
</evidence>